<keyword evidence="3" id="KW-1185">Reference proteome</keyword>
<dbReference type="AlphaFoldDB" id="A0ABD3Y1G8"/>
<dbReference type="PANTHER" id="PTHR46270">
    <property type="entry name" value="ARMADILLO-TYPE FOLD-RELATED"/>
    <property type="match status" value="1"/>
</dbReference>
<dbReference type="SUPFAM" id="SSF52200">
    <property type="entry name" value="Toll/Interleukin receptor TIR domain"/>
    <property type="match status" value="1"/>
</dbReference>
<dbReference type="SUPFAM" id="SSF48371">
    <property type="entry name" value="ARM repeat"/>
    <property type="match status" value="1"/>
</dbReference>
<comment type="caution">
    <text evidence="2">The sequence shown here is derived from an EMBL/GenBank/DDBJ whole genome shotgun (WGS) entry which is preliminary data.</text>
</comment>
<dbReference type="InterPro" id="IPR035897">
    <property type="entry name" value="Toll_tir_struct_dom_sf"/>
</dbReference>
<name>A0ABD3Y1G8_SINWO</name>
<organism evidence="2 3">
    <name type="scientific">Sinanodonta woodiana</name>
    <name type="common">Chinese pond mussel</name>
    <name type="synonym">Anodonta woodiana</name>
    <dbReference type="NCBI Taxonomy" id="1069815"/>
    <lineage>
        <taxon>Eukaryota</taxon>
        <taxon>Metazoa</taxon>
        <taxon>Spiralia</taxon>
        <taxon>Lophotrochozoa</taxon>
        <taxon>Mollusca</taxon>
        <taxon>Bivalvia</taxon>
        <taxon>Autobranchia</taxon>
        <taxon>Heteroconchia</taxon>
        <taxon>Palaeoheterodonta</taxon>
        <taxon>Unionida</taxon>
        <taxon>Unionoidea</taxon>
        <taxon>Unionidae</taxon>
        <taxon>Unioninae</taxon>
        <taxon>Sinanodonta</taxon>
    </lineage>
</organism>
<dbReference type="InterPro" id="IPR000225">
    <property type="entry name" value="Armadillo"/>
</dbReference>
<reference evidence="2 3" key="1">
    <citation type="submission" date="2024-11" db="EMBL/GenBank/DDBJ databases">
        <title>Chromosome-level genome assembly of the freshwater bivalve Anodonta woodiana.</title>
        <authorList>
            <person name="Chen X."/>
        </authorList>
    </citation>
    <scope>NUCLEOTIDE SEQUENCE [LARGE SCALE GENOMIC DNA]</scope>
    <source>
        <strain evidence="2">MN2024</strain>
        <tissue evidence="2">Gills</tissue>
    </source>
</reference>
<dbReference type="Gene3D" id="3.40.50.10140">
    <property type="entry name" value="Toll/interleukin-1 receptor homology (TIR) domain"/>
    <property type="match status" value="1"/>
</dbReference>
<feature type="non-terminal residue" evidence="2">
    <location>
        <position position="1"/>
    </location>
</feature>
<protein>
    <recommendedName>
        <fullName evidence="1">TIR domain-containing protein</fullName>
    </recommendedName>
</protein>
<gene>
    <name evidence="2" type="ORF">ACJMK2_004535</name>
</gene>
<dbReference type="InterPro" id="IPR011989">
    <property type="entry name" value="ARM-like"/>
</dbReference>
<sequence length="349" mass="39960">EEEEKVMKWSLTIYYNISIVDDNIPRLRSLDIVPIFSRFLDANSEIYRLTALSALANIIDEKESTEVLQGKTDVIAFLLKKLGLALEDSHHKHLGWSAQECTRTVGRLARNDANKTILVELDCLPHLVKLAKIENMEEQREAVRAIHILTFNQICQAKIVNDKRFKIVDLLEEIKKKNSKDKEITKAIDVDKEITKAIEEITKAHSEDSSGRPVTDGKLIIMISYEQSDQEMLIKIRDLLTNNYVVCINDDNTIEVMAKSVEKAHVFLMCMSRKYKDNPFCQAAAEYASTLKKKIIPLKMENGYTPDGWLGFVCGAKLFFDFASEKYTFESKMKELKREIANASKDEDK</sequence>
<accession>A0ABD3Y1G8</accession>
<dbReference type="SMART" id="SM00185">
    <property type="entry name" value="ARM"/>
    <property type="match status" value="2"/>
</dbReference>
<evidence type="ECO:0000259" key="1">
    <source>
        <dbReference type="Pfam" id="PF13676"/>
    </source>
</evidence>
<dbReference type="InterPro" id="IPR016024">
    <property type="entry name" value="ARM-type_fold"/>
</dbReference>
<evidence type="ECO:0000313" key="2">
    <source>
        <dbReference type="EMBL" id="KAL3892319.1"/>
    </source>
</evidence>
<dbReference type="Pfam" id="PF13676">
    <property type="entry name" value="TIR_2"/>
    <property type="match status" value="1"/>
</dbReference>
<dbReference type="Gene3D" id="1.25.10.10">
    <property type="entry name" value="Leucine-rich Repeat Variant"/>
    <property type="match status" value="1"/>
</dbReference>
<evidence type="ECO:0000313" key="3">
    <source>
        <dbReference type="Proteomes" id="UP001634394"/>
    </source>
</evidence>
<dbReference type="InterPro" id="IPR000157">
    <property type="entry name" value="TIR_dom"/>
</dbReference>
<proteinExistence type="predicted"/>
<dbReference type="EMBL" id="JBJQND010000001">
    <property type="protein sequence ID" value="KAL3892319.1"/>
    <property type="molecule type" value="Genomic_DNA"/>
</dbReference>
<dbReference type="Proteomes" id="UP001634394">
    <property type="component" value="Unassembled WGS sequence"/>
</dbReference>
<dbReference type="PANTHER" id="PTHR46270:SF2">
    <property type="entry name" value="TIR DOMAIN-CONTAINING PROTEIN"/>
    <property type="match status" value="1"/>
</dbReference>
<feature type="domain" description="TIR" evidence="1">
    <location>
        <begin position="221"/>
        <end position="333"/>
    </location>
</feature>